<protein>
    <recommendedName>
        <fullName evidence="3">Helix-turn-helix domain-containing protein</fullName>
    </recommendedName>
</protein>
<dbReference type="HOGENOM" id="CLU_1444879_0_0_7"/>
<sequence length="187" mass="20686">MSERERLSIRAAARMLGVAHVTLMKALDRGRLVESVVRDAAGRTWLDADRLREEWESSRKQLPPRAYQPAVSRETRAAVGQRLAEAIAEEQAFERELLLSLVSDVVVGAAEELRRLGQETTEANLTDALALGPSFDVLGAPALLAMRGLIEDGGPASAERRELARRAGREAVRERLRWKREATHGEA</sequence>
<dbReference type="STRING" id="290397.Adeh_1840"/>
<organism evidence="1 2">
    <name type="scientific">Anaeromyxobacter dehalogenans (strain 2CP-C)</name>
    <dbReference type="NCBI Taxonomy" id="290397"/>
    <lineage>
        <taxon>Bacteria</taxon>
        <taxon>Pseudomonadati</taxon>
        <taxon>Myxococcota</taxon>
        <taxon>Myxococcia</taxon>
        <taxon>Myxococcales</taxon>
        <taxon>Cystobacterineae</taxon>
        <taxon>Anaeromyxobacteraceae</taxon>
        <taxon>Anaeromyxobacter</taxon>
    </lineage>
</organism>
<evidence type="ECO:0008006" key="3">
    <source>
        <dbReference type="Google" id="ProtNLM"/>
    </source>
</evidence>
<dbReference type="EMBL" id="CP000251">
    <property type="protein sequence ID" value="ABC81612.1"/>
    <property type="molecule type" value="Genomic_DNA"/>
</dbReference>
<dbReference type="KEGG" id="ade:Adeh_1840"/>
<dbReference type="Proteomes" id="UP000001935">
    <property type="component" value="Chromosome"/>
</dbReference>
<accession>Q2IIY2</accession>
<evidence type="ECO:0000313" key="1">
    <source>
        <dbReference type="EMBL" id="ABC81612.1"/>
    </source>
</evidence>
<proteinExistence type="predicted"/>
<dbReference type="RefSeq" id="WP_011420895.1">
    <property type="nucleotide sequence ID" value="NC_007760.1"/>
</dbReference>
<reference evidence="1 2" key="1">
    <citation type="submission" date="2006-01" db="EMBL/GenBank/DDBJ databases">
        <title>Complete sequence of Anaeromyxobacter dehalogenans 2CP-C.</title>
        <authorList>
            <consortium name="US DOE Joint Genome Institute"/>
            <person name="Copeland A."/>
            <person name="Lucas S."/>
            <person name="Lapidus A."/>
            <person name="Barry K."/>
            <person name="Detter J.C."/>
            <person name="Glavina T."/>
            <person name="Hammon N."/>
            <person name="Israni S."/>
            <person name="Pitluck S."/>
            <person name="Brettin T."/>
            <person name="Bruce D."/>
            <person name="Han C."/>
            <person name="Tapia R."/>
            <person name="Gilna P."/>
            <person name="Kiss H."/>
            <person name="Schmutz J."/>
            <person name="Larimer F."/>
            <person name="Land M."/>
            <person name="Kyrpides N."/>
            <person name="Anderson I."/>
            <person name="Sanford R.A."/>
            <person name="Ritalahti K.M."/>
            <person name="Thomas H.S."/>
            <person name="Kirby J.R."/>
            <person name="Zhulin I.B."/>
            <person name="Loeffler F.E."/>
            <person name="Richardson P."/>
        </authorList>
    </citation>
    <scope>NUCLEOTIDE SEQUENCE [LARGE SCALE GENOMIC DNA]</scope>
    <source>
        <strain evidence="1 2">2CP-C</strain>
    </source>
</reference>
<dbReference type="AlphaFoldDB" id="Q2IIY2"/>
<name>Q2IIY2_ANADE</name>
<evidence type="ECO:0000313" key="2">
    <source>
        <dbReference type="Proteomes" id="UP000001935"/>
    </source>
</evidence>
<gene>
    <name evidence="1" type="ordered locus">Adeh_1840</name>
</gene>